<dbReference type="CDD" id="cd07153">
    <property type="entry name" value="Fur_like"/>
    <property type="match status" value="1"/>
</dbReference>
<dbReference type="EMBL" id="CP071446">
    <property type="protein sequence ID" value="QTA38862.1"/>
    <property type="molecule type" value="Genomic_DNA"/>
</dbReference>
<dbReference type="InterPro" id="IPR043135">
    <property type="entry name" value="Fur_C"/>
</dbReference>
<evidence type="ECO:0000256" key="4">
    <source>
        <dbReference type="ARBA" id="ARBA00023015"/>
    </source>
</evidence>
<dbReference type="Pfam" id="PF01475">
    <property type="entry name" value="FUR"/>
    <property type="match status" value="1"/>
</dbReference>
<dbReference type="PANTHER" id="PTHR33202:SF7">
    <property type="entry name" value="FERRIC UPTAKE REGULATION PROTEIN"/>
    <property type="match status" value="1"/>
</dbReference>
<evidence type="ECO:0000256" key="6">
    <source>
        <dbReference type="ARBA" id="ARBA00023163"/>
    </source>
</evidence>
<dbReference type="SUPFAM" id="SSF46785">
    <property type="entry name" value="Winged helix' DNA-binding domain"/>
    <property type="match status" value="1"/>
</dbReference>
<protein>
    <submittedName>
        <fullName evidence="7">Transcriptional repressor</fullName>
    </submittedName>
</protein>
<proteinExistence type="inferred from homology"/>
<dbReference type="InterPro" id="IPR036390">
    <property type="entry name" value="WH_DNA-bd_sf"/>
</dbReference>
<keyword evidence="4" id="KW-0805">Transcription regulation</keyword>
<gene>
    <name evidence="7" type="ORF">JYK00_00760</name>
</gene>
<evidence type="ECO:0000256" key="1">
    <source>
        <dbReference type="ARBA" id="ARBA00007957"/>
    </source>
</evidence>
<dbReference type="Gene3D" id="1.10.10.10">
    <property type="entry name" value="Winged helix-like DNA-binding domain superfamily/Winged helix DNA-binding domain"/>
    <property type="match status" value="1"/>
</dbReference>
<dbReference type="Proteomes" id="UP000671862">
    <property type="component" value="Chromosome"/>
</dbReference>
<evidence type="ECO:0000256" key="3">
    <source>
        <dbReference type="ARBA" id="ARBA00022833"/>
    </source>
</evidence>
<evidence type="ECO:0000313" key="7">
    <source>
        <dbReference type="EMBL" id="QTA38862.1"/>
    </source>
</evidence>
<evidence type="ECO:0000313" key="8">
    <source>
        <dbReference type="Proteomes" id="UP000671862"/>
    </source>
</evidence>
<accession>A0ABX7S8C5</accession>
<keyword evidence="5" id="KW-0238">DNA-binding</keyword>
<dbReference type="Gene3D" id="3.30.1490.190">
    <property type="match status" value="1"/>
</dbReference>
<organism evidence="7 8">
    <name type="scientific">Thermosipho ferrireducens</name>
    <dbReference type="NCBI Taxonomy" id="2571116"/>
    <lineage>
        <taxon>Bacteria</taxon>
        <taxon>Thermotogati</taxon>
        <taxon>Thermotogota</taxon>
        <taxon>Thermotogae</taxon>
        <taxon>Thermotogales</taxon>
        <taxon>Fervidobacteriaceae</taxon>
        <taxon>Thermosipho</taxon>
    </lineage>
</organism>
<reference evidence="7 8" key="1">
    <citation type="submission" date="2021-03" db="EMBL/GenBank/DDBJ databases">
        <title>Thermosipho ferrireducens sp.nov., an anaerobic thermophilic iron-reducing bacterium isolated from a deep-sea hydrothermal sulfide deposits.</title>
        <authorList>
            <person name="Zeng X."/>
            <person name="Chen Y."/>
            <person name="Shao Z."/>
        </authorList>
    </citation>
    <scope>NUCLEOTIDE SEQUENCE [LARGE SCALE GENOMIC DNA]</scope>
    <source>
        <strain evidence="7 8">JL129W03</strain>
    </source>
</reference>
<sequence>MTKWRKEVLKIIQKSDKPLNAEDIYRLVEHKPNFSTIYRALNYLEKAEFVKSISFGNTPKYYYSNNEHRHFLYCLKCGKIETFDLCMAQELENKVKKNFMFEIFDHIFYFKGLCKNCSERR</sequence>
<evidence type="ECO:0000256" key="2">
    <source>
        <dbReference type="ARBA" id="ARBA00022491"/>
    </source>
</evidence>
<name>A0ABX7S8C5_9BACT</name>
<dbReference type="PANTHER" id="PTHR33202">
    <property type="entry name" value="ZINC UPTAKE REGULATION PROTEIN"/>
    <property type="match status" value="1"/>
</dbReference>
<keyword evidence="3" id="KW-0862">Zinc</keyword>
<keyword evidence="6" id="KW-0804">Transcription</keyword>
<keyword evidence="8" id="KW-1185">Reference proteome</keyword>
<keyword evidence="2" id="KW-0678">Repressor</keyword>
<dbReference type="InterPro" id="IPR036388">
    <property type="entry name" value="WH-like_DNA-bd_sf"/>
</dbReference>
<evidence type="ECO:0000256" key="5">
    <source>
        <dbReference type="ARBA" id="ARBA00023125"/>
    </source>
</evidence>
<dbReference type="InterPro" id="IPR002481">
    <property type="entry name" value="FUR"/>
</dbReference>
<comment type="similarity">
    <text evidence="1">Belongs to the Fur family.</text>
</comment>